<dbReference type="EMBL" id="VTTN01000006">
    <property type="protein sequence ID" value="KAA0595192.1"/>
    <property type="molecule type" value="Genomic_DNA"/>
</dbReference>
<proteinExistence type="predicted"/>
<sequence length="95" mass="10431">MSGPCNGPTSATPPRRRNSCGPPADPQTLGDLPALLFAVMRPGVHRPLGLHFYGGWLYRPTQMWLKQALTLALLDYPVWLALTRRSLIAQPVPAD</sequence>
<keyword evidence="3" id="KW-1185">Reference proteome</keyword>
<gene>
    <name evidence="2" type="ORF">FZ942_16245</name>
</gene>
<comment type="caution">
    <text evidence="2">The sequence shown here is derived from an EMBL/GenBank/DDBJ whole genome shotgun (WGS) entry which is preliminary data.</text>
</comment>
<reference evidence="2 3" key="1">
    <citation type="submission" date="2019-08" db="EMBL/GenBank/DDBJ databases">
        <authorList>
            <person name="Grouzdev D."/>
            <person name="Tikhonova E."/>
            <person name="Kravchenko I."/>
        </authorList>
    </citation>
    <scope>NUCLEOTIDE SEQUENCE [LARGE SCALE GENOMIC DNA]</scope>
    <source>
        <strain evidence="2 3">59b</strain>
    </source>
</reference>
<accession>A0A5A9GN07</accession>
<protein>
    <submittedName>
        <fullName evidence="2">Uncharacterized protein</fullName>
    </submittedName>
</protein>
<name>A0A5A9GN07_AZOLI</name>
<organism evidence="2 3">
    <name type="scientific">Azospirillum lipoferum</name>
    <dbReference type="NCBI Taxonomy" id="193"/>
    <lineage>
        <taxon>Bacteria</taxon>
        <taxon>Pseudomonadati</taxon>
        <taxon>Pseudomonadota</taxon>
        <taxon>Alphaproteobacteria</taxon>
        <taxon>Rhodospirillales</taxon>
        <taxon>Azospirillaceae</taxon>
        <taxon>Azospirillum</taxon>
    </lineage>
</organism>
<evidence type="ECO:0000313" key="2">
    <source>
        <dbReference type="EMBL" id="KAA0595192.1"/>
    </source>
</evidence>
<dbReference type="AlphaFoldDB" id="A0A5A9GN07"/>
<evidence type="ECO:0000256" key="1">
    <source>
        <dbReference type="SAM" id="MobiDB-lite"/>
    </source>
</evidence>
<feature type="region of interest" description="Disordered" evidence="1">
    <location>
        <begin position="1"/>
        <end position="26"/>
    </location>
</feature>
<evidence type="ECO:0000313" key="3">
    <source>
        <dbReference type="Proteomes" id="UP000324927"/>
    </source>
</evidence>
<dbReference type="Proteomes" id="UP000324927">
    <property type="component" value="Unassembled WGS sequence"/>
</dbReference>